<dbReference type="OrthoDB" id="7584337at2"/>
<evidence type="ECO:0000313" key="6">
    <source>
        <dbReference type="EMBL" id="PRH87040.1"/>
    </source>
</evidence>
<dbReference type="EMBL" id="PUEJ01000005">
    <property type="protein sequence ID" value="PRH87040.1"/>
    <property type="molecule type" value="Genomic_DNA"/>
</dbReference>
<dbReference type="InterPro" id="IPR001647">
    <property type="entry name" value="HTH_TetR"/>
</dbReference>
<dbReference type="SUPFAM" id="SSF48498">
    <property type="entry name" value="Tetracyclin repressor-like, C-terminal domain"/>
    <property type="match status" value="1"/>
</dbReference>
<organism evidence="6 7">
    <name type="scientific">Labrys okinawensis</name>
    <dbReference type="NCBI Taxonomy" id="346911"/>
    <lineage>
        <taxon>Bacteria</taxon>
        <taxon>Pseudomonadati</taxon>
        <taxon>Pseudomonadota</taxon>
        <taxon>Alphaproteobacteria</taxon>
        <taxon>Hyphomicrobiales</taxon>
        <taxon>Xanthobacteraceae</taxon>
        <taxon>Labrys</taxon>
    </lineage>
</organism>
<dbReference type="SUPFAM" id="SSF46689">
    <property type="entry name" value="Homeodomain-like"/>
    <property type="match status" value="1"/>
</dbReference>
<evidence type="ECO:0000313" key="7">
    <source>
        <dbReference type="Proteomes" id="UP000237682"/>
    </source>
</evidence>
<dbReference type="PANTHER" id="PTHR30055:SF146">
    <property type="entry name" value="HTH-TYPE TRANSCRIPTIONAL DUAL REGULATOR CECR"/>
    <property type="match status" value="1"/>
</dbReference>
<dbReference type="PRINTS" id="PR00455">
    <property type="entry name" value="HTHTETR"/>
</dbReference>
<comment type="caution">
    <text evidence="6">The sequence shown here is derived from an EMBL/GenBank/DDBJ whole genome shotgun (WGS) entry which is preliminary data.</text>
</comment>
<dbReference type="AlphaFoldDB" id="A0A2S9QCJ6"/>
<dbReference type="Pfam" id="PF00440">
    <property type="entry name" value="TetR_N"/>
    <property type="match status" value="1"/>
</dbReference>
<protein>
    <submittedName>
        <fullName evidence="6">TetR family transcriptional regulator</fullName>
    </submittedName>
</protein>
<dbReference type="InterPro" id="IPR039536">
    <property type="entry name" value="TetR_C_Proteobacteria"/>
</dbReference>
<accession>A0A2S9QCJ6</accession>
<dbReference type="InterPro" id="IPR036271">
    <property type="entry name" value="Tet_transcr_reg_TetR-rel_C_sf"/>
</dbReference>
<dbReference type="InterPro" id="IPR009057">
    <property type="entry name" value="Homeodomain-like_sf"/>
</dbReference>
<evidence type="ECO:0000256" key="4">
    <source>
        <dbReference type="PROSITE-ProRule" id="PRU00335"/>
    </source>
</evidence>
<name>A0A2S9QCJ6_9HYPH</name>
<keyword evidence="7" id="KW-1185">Reference proteome</keyword>
<keyword evidence="3" id="KW-0804">Transcription</keyword>
<dbReference type="PROSITE" id="PS50977">
    <property type="entry name" value="HTH_TETR_2"/>
    <property type="match status" value="1"/>
</dbReference>
<evidence type="ECO:0000256" key="1">
    <source>
        <dbReference type="ARBA" id="ARBA00023015"/>
    </source>
</evidence>
<dbReference type="Gene3D" id="1.10.357.10">
    <property type="entry name" value="Tetracycline Repressor, domain 2"/>
    <property type="match status" value="1"/>
</dbReference>
<feature type="DNA-binding region" description="H-T-H motif" evidence="4">
    <location>
        <begin position="33"/>
        <end position="52"/>
    </location>
</feature>
<dbReference type="GO" id="GO:0000976">
    <property type="term" value="F:transcription cis-regulatory region binding"/>
    <property type="evidence" value="ECO:0007669"/>
    <property type="project" value="TreeGrafter"/>
</dbReference>
<feature type="domain" description="HTH tetR-type" evidence="5">
    <location>
        <begin position="10"/>
        <end position="70"/>
    </location>
</feature>
<dbReference type="FunFam" id="1.10.10.60:FF:000141">
    <property type="entry name" value="TetR family transcriptional regulator"/>
    <property type="match status" value="1"/>
</dbReference>
<evidence type="ECO:0000256" key="3">
    <source>
        <dbReference type="ARBA" id="ARBA00023163"/>
    </source>
</evidence>
<dbReference type="InterPro" id="IPR050109">
    <property type="entry name" value="HTH-type_TetR-like_transc_reg"/>
</dbReference>
<evidence type="ECO:0000256" key="2">
    <source>
        <dbReference type="ARBA" id="ARBA00023125"/>
    </source>
</evidence>
<keyword evidence="2 4" id="KW-0238">DNA-binding</keyword>
<gene>
    <name evidence="6" type="ORF">C5L14_16130</name>
</gene>
<dbReference type="RefSeq" id="WP_105863253.1">
    <property type="nucleotide sequence ID" value="NZ_PUEJ01000005.1"/>
</dbReference>
<keyword evidence="1" id="KW-0805">Transcription regulation</keyword>
<reference evidence="6 7" key="1">
    <citation type="submission" date="2018-02" db="EMBL/GenBank/DDBJ databases">
        <title>Whole genome sequencing of endophytic bacterium.</title>
        <authorList>
            <person name="Eedara R."/>
            <person name="Podile A.R."/>
        </authorList>
    </citation>
    <scope>NUCLEOTIDE SEQUENCE [LARGE SCALE GENOMIC DNA]</scope>
    <source>
        <strain evidence="6 7">RP1T</strain>
    </source>
</reference>
<dbReference type="Proteomes" id="UP000237682">
    <property type="component" value="Unassembled WGS sequence"/>
</dbReference>
<proteinExistence type="predicted"/>
<dbReference type="Pfam" id="PF14246">
    <property type="entry name" value="TetR_C_7"/>
    <property type="match status" value="1"/>
</dbReference>
<dbReference type="GO" id="GO:0003700">
    <property type="term" value="F:DNA-binding transcription factor activity"/>
    <property type="evidence" value="ECO:0007669"/>
    <property type="project" value="TreeGrafter"/>
</dbReference>
<evidence type="ECO:0000259" key="5">
    <source>
        <dbReference type="PROSITE" id="PS50977"/>
    </source>
</evidence>
<sequence length="217" mass="23961">MSNGARIRVERTRKGIVAAATELFLKHGFLATNMDEIAATADVSKQTVYAHFQNKETLFLEIANGMTGQAGDELQEQVADPPDDLPIEKFLLRFADLQLALVMTPRLLQLRRLAIAEAERFPDLGKVLYERGPMRSINRLATIFARYVELGLIQTSDVRAAAAFFNWLVMGGPVNDVMLLGNGAIPKPEVLRAHAREAVRIFLAAYRIDAGGKAQPT</sequence>
<dbReference type="PANTHER" id="PTHR30055">
    <property type="entry name" value="HTH-TYPE TRANSCRIPTIONAL REGULATOR RUTR"/>
    <property type="match status" value="1"/>
</dbReference>